<reference evidence="1" key="2">
    <citation type="journal article" date="2021" name="PeerJ">
        <title>Extensive microbial diversity within the chicken gut microbiome revealed by metagenomics and culture.</title>
        <authorList>
            <person name="Gilroy R."/>
            <person name="Ravi A."/>
            <person name="Getino M."/>
            <person name="Pursley I."/>
            <person name="Horton D.L."/>
            <person name="Alikhan N.F."/>
            <person name="Baker D."/>
            <person name="Gharbi K."/>
            <person name="Hall N."/>
            <person name="Watson M."/>
            <person name="Adriaenssens E.M."/>
            <person name="Foster-Nyarko E."/>
            <person name="Jarju S."/>
            <person name="Secka A."/>
            <person name="Antonio M."/>
            <person name="Oren A."/>
            <person name="Chaudhuri R.R."/>
            <person name="La Ragione R."/>
            <person name="Hildebrand F."/>
            <person name="Pallen M.J."/>
        </authorList>
    </citation>
    <scope>NUCLEOTIDE SEQUENCE</scope>
    <source>
        <strain evidence="1">1383</strain>
    </source>
</reference>
<reference evidence="1" key="1">
    <citation type="submission" date="2020-10" db="EMBL/GenBank/DDBJ databases">
        <authorList>
            <person name="Gilroy R."/>
        </authorList>
    </citation>
    <scope>NUCLEOTIDE SEQUENCE</scope>
    <source>
        <strain evidence="1">1383</strain>
    </source>
</reference>
<dbReference type="AlphaFoldDB" id="A0A9D1KTI8"/>
<proteinExistence type="predicted"/>
<name>A0A9D1KTI8_9FLAO</name>
<dbReference type="Proteomes" id="UP000824161">
    <property type="component" value="Unassembled WGS sequence"/>
</dbReference>
<dbReference type="EMBL" id="DVLY01000027">
    <property type="protein sequence ID" value="HIT97429.1"/>
    <property type="molecule type" value="Genomic_DNA"/>
</dbReference>
<evidence type="ECO:0000313" key="2">
    <source>
        <dbReference type="Proteomes" id="UP000824161"/>
    </source>
</evidence>
<organism evidence="1 2">
    <name type="scientific">Candidatus Merdimorpha stercoravium</name>
    <dbReference type="NCBI Taxonomy" id="2840863"/>
    <lineage>
        <taxon>Bacteria</taxon>
        <taxon>Pseudomonadati</taxon>
        <taxon>Bacteroidota</taxon>
        <taxon>Flavobacteriia</taxon>
        <taxon>Flavobacteriales</taxon>
        <taxon>Candidatus Merdimorpha</taxon>
    </lineage>
</organism>
<dbReference type="Gene3D" id="1.25.40.10">
    <property type="entry name" value="Tetratricopeptide repeat domain"/>
    <property type="match status" value="1"/>
</dbReference>
<feature type="non-terminal residue" evidence="1">
    <location>
        <position position="1"/>
    </location>
</feature>
<sequence length="202" mass="22972">AVGCREQPDETPDERSIAYNDRAIALMQEYLERDDILPDSSLLASCRTRTDTIQRVMKDIVDSCQTLLDSALLYSPEHYFYYAQKATLYACGAYYQEAARWMEKALEKKDLPELRLGAGMFLQKAGEERQAQACYRQVADQYSTRDTLSPADRINYAFALILSGEKEMARGTIDSLITDTLARKQLLQMTENPQEALNALFP</sequence>
<protein>
    <recommendedName>
        <fullName evidence="3">Tetratricopeptide repeat protein</fullName>
    </recommendedName>
</protein>
<comment type="caution">
    <text evidence="1">The sequence shown here is derived from an EMBL/GenBank/DDBJ whole genome shotgun (WGS) entry which is preliminary data.</text>
</comment>
<accession>A0A9D1KTI8</accession>
<dbReference type="InterPro" id="IPR011990">
    <property type="entry name" value="TPR-like_helical_dom_sf"/>
</dbReference>
<gene>
    <name evidence="1" type="ORF">IAC44_01170</name>
</gene>
<evidence type="ECO:0008006" key="3">
    <source>
        <dbReference type="Google" id="ProtNLM"/>
    </source>
</evidence>
<dbReference type="SUPFAM" id="SSF48452">
    <property type="entry name" value="TPR-like"/>
    <property type="match status" value="1"/>
</dbReference>
<evidence type="ECO:0000313" key="1">
    <source>
        <dbReference type="EMBL" id="HIT97429.1"/>
    </source>
</evidence>